<dbReference type="Pfam" id="PF12728">
    <property type="entry name" value="HTH_17"/>
    <property type="match status" value="1"/>
</dbReference>
<protein>
    <submittedName>
        <fullName evidence="2">Helix-turn-helix domain-containing protein</fullName>
    </submittedName>
</protein>
<name>A0ABT4PYC8_9MYCO</name>
<evidence type="ECO:0000259" key="1">
    <source>
        <dbReference type="Pfam" id="PF12728"/>
    </source>
</evidence>
<dbReference type="InterPro" id="IPR010093">
    <property type="entry name" value="SinI_DNA-bd"/>
</dbReference>
<gene>
    <name evidence="2" type="ORF">O6P37_21900</name>
</gene>
<comment type="caution">
    <text evidence="2">The sequence shown here is derived from an EMBL/GenBank/DDBJ whole genome shotgun (WGS) entry which is preliminary data.</text>
</comment>
<evidence type="ECO:0000313" key="2">
    <source>
        <dbReference type="EMBL" id="MCZ8381530.1"/>
    </source>
</evidence>
<dbReference type="InterPro" id="IPR009061">
    <property type="entry name" value="DNA-bd_dom_put_sf"/>
</dbReference>
<accession>A0ABT4PYC8</accession>
<dbReference type="RefSeq" id="WP_269896059.1">
    <property type="nucleotide sequence ID" value="NZ_JAPZPY010000011.1"/>
</dbReference>
<dbReference type="Proteomes" id="UP001142153">
    <property type="component" value="Unassembled WGS sequence"/>
</dbReference>
<reference evidence="2" key="1">
    <citation type="submission" date="2022-12" db="EMBL/GenBank/DDBJ databases">
        <authorList>
            <person name="Deng Y."/>
            <person name="Zhang Y.-Q."/>
        </authorList>
    </citation>
    <scope>NUCLEOTIDE SEQUENCE</scope>
    <source>
        <strain evidence="2">CPCC 205372</strain>
    </source>
</reference>
<dbReference type="SUPFAM" id="SSF46955">
    <property type="entry name" value="Putative DNA-binding domain"/>
    <property type="match status" value="1"/>
</dbReference>
<organism evidence="2 3">
    <name type="scientific">Mycobacterium hippophais</name>
    <dbReference type="NCBI Taxonomy" id="3016340"/>
    <lineage>
        <taxon>Bacteria</taxon>
        <taxon>Bacillati</taxon>
        <taxon>Actinomycetota</taxon>
        <taxon>Actinomycetes</taxon>
        <taxon>Mycobacteriales</taxon>
        <taxon>Mycobacteriaceae</taxon>
        <taxon>Mycobacterium</taxon>
    </lineage>
</organism>
<dbReference type="InterPro" id="IPR041657">
    <property type="entry name" value="HTH_17"/>
</dbReference>
<sequence length="144" mass="15329">MGSTMYSPDDVAAMLGLHVRTVRGYVRDGRLPAVRIGKQYRITAEDLREFTGGAGGDDRPAPSAPPRVDVSAVVHVDAADRRVMDRISTHVVAAANTGPGRRPLHVQTSYDESRERLTVIVAGDPDDAAKLITLIGALAQDVGS</sequence>
<feature type="domain" description="Helix-turn-helix" evidence="1">
    <location>
        <begin position="5"/>
        <end position="50"/>
    </location>
</feature>
<keyword evidence="3" id="KW-1185">Reference proteome</keyword>
<dbReference type="NCBIfam" id="TIGR01764">
    <property type="entry name" value="excise"/>
    <property type="match status" value="1"/>
</dbReference>
<evidence type="ECO:0000313" key="3">
    <source>
        <dbReference type="Proteomes" id="UP001142153"/>
    </source>
</evidence>
<proteinExistence type="predicted"/>
<dbReference type="EMBL" id="JAPZPY010000011">
    <property type="protein sequence ID" value="MCZ8381530.1"/>
    <property type="molecule type" value="Genomic_DNA"/>
</dbReference>